<sequence length="286" mass="32409">CLHHVVEVAVIEKDAWTLKLDYQFTHVGGASEIRYKALDTDIFGTGKTLSVSWQKTLQRTETDYVYEDPALFGSRWTGFLSDGTFSDGYQREITLARPFYRDQDPWSLAVSGLSQKENLDLYLDGVLVESVPNLLNTASVTYGHLISFSGDTGERFYLGWSRHTTTYETPIAEEPGPLLPLDLFSRRMVGPTLGWQLFQDRYRSFENIRLIDRVEDYNLGWNVMGTLGIDPSWLGSLGDSLTFDLDMSVGSRLFGHDLLLASGVWQVRRQSGQWQNESGQLGATYY</sequence>
<evidence type="ECO:0008006" key="2">
    <source>
        <dbReference type="Google" id="ProtNLM"/>
    </source>
</evidence>
<organism evidence="1">
    <name type="scientific">mine drainage metagenome</name>
    <dbReference type="NCBI Taxonomy" id="410659"/>
    <lineage>
        <taxon>unclassified sequences</taxon>
        <taxon>metagenomes</taxon>
        <taxon>ecological metagenomes</taxon>
    </lineage>
</organism>
<accession>T0ZN42</accession>
<comment type="caution">
    <text evidence="1">The sequence shown here is derived from an EMBL/GenBank/DDBJ whole genome shotgun (WGS) entry which is preliminary data.</text>
</comment>
<reference evidence="1" key="1">
    <citation type="submission" date="2013-08" db="EMBL/GenBank/DDBJ databases">
        <authorList>
            <person name="Mendez C."/>
            <person name="Richter M."/>
            <person name="Ferrer M."/>
            <person name="Sanchez J."/>
        </authorList>
    </citation>
    <scope>NUCLEOTIDE SEQUENCE</scope>
</reference>
<dbReference type="EMBL" id="AUZZ01005395">
    <property type="protein sequence ID" value="EQD49776.1"/>
    <property type="molecule type" value="Genomic_DNA"/>
</dbReference>
<feature type="non-terminal residue" evidence="1">
    <location>
        <position position="1"/>
    </location>
</feature>
<protein>
    <recommendedName>
        <fullName evidence="2">ShlB/FhaC/HecB family hemolysin secretion/activation protein</fullName>
    </recommendedName>
</protein>
<dbReference type="AlphaFoldDB" id="T0ZN42"/>
<reference evidence="1" key="2">
    <citation type="journal article" date="2014" name="ISME J.">
        <title>Microbial stratification in low pH oxic and suboxic macroscopic growths along an acid mine drainage.</title>
        <authorList>
            <person name="Mendez-Garcia C."/>
            <person name="Mesa V."/>
            <person name="Sprenger R.R."/>
            <person name="Richter M."/>
            <person name="Diez M.S."/>
            <person name="Solano J."/>
            <person name="Bargiela R."/>
            <person name="Golyshina O.V."/>
            <person name="Manteca A."/>
            <person name="Ramos J.L."/>
            <person name="Gallego J.R."/>
            <person name="Llorente I."/>
            <person name="Martins Dos Santos V.A."/>
            <person name="Jensen O.N."/>
            <person name="Pelaez A.I."/>
            <person name="Sanchez J."/>
            <person name="Ferrer M."/>
        </authorList>
    </citation>
    <scope>NUCLEOTIDE SEQUENCE</scope>
</reference>
<proteinExistence type="predicted"/>
<feature type="non-terminal residue" evidence="1">
    <location>
        <position position="286"/>
    </location>
</feature>
<name>T0ZN42_9ZZZZ</name>
<gene>
    <name evidence="1" type="ORF">B2A_07536</name>
</gene>
<evidence type="ECO:0000313" key="1">
    <source>
        <dbReference type="EMBL" id="EQD49776.1"/>
    </source>
</evidence>